<dbReference type="EMBL" id="ML011139">
    <property type="protein sequence ID" value="RKO95677.1"/>
    <property type="molecule type" value="Genomic_DNA"/>
</dbReference>
<feature type="compositionally biased region" description="Acidic residues" evidence="1">
    <location>
        <begin position="57"/>
        <end position="68"/>
    </location>
</feature>
<feature type="region of interest" description="Disordered" evidence="1">
    <location>
        <begin position="53"/>
        <end position="121"/>
    </location>
</feature>
<feature type="non-terminal residue" evidence="2">
    <location>
        <position position="340"/>
    </location>
</feature>
<proteinExistence type="predicted"/>
<feature type="non-terminal residue" evidence="2">
    <location>
        <position position="1"/>
    </location>
</feature>
<feature type="compositionally biased region" description="Acidic residues" evidence="1">
    <location>
        <begin position="78"/>
        <end position="88"/>
    </location>
</feature>
<organism evidence="2 3">
    <name type="scientific">Caulochytrium protostelioides</name>
    <dbReference type="NCBI Taxonomy" id="1555241"/>
    <lineage>
        <taxon>Eukaryota</taxon>
        <taxon>Fungi</taxon>
        <taxon>Fungi incertae sedis</taxon>
        <taxon>Chytridiomycota</taxon>
        <taxon>Chytridiomycota incertae sedis</taxon>
        <taxon>Chytridiomycetes</taxon>
        <taxon>Caulochytriales</taxon>
        <taxon>Caulochytriaceae</taxon>
        <taxon>Caulochytrium</taxon>
    </lineage>
</organism>
<dbReference type="AlphaFoldDB" id="A0A4V1IT35"/>
<evidence type="ECO:0000313" key="3">
    <source>
        <dbReference type="Proteomes" id="UP000268535"/>
    </source>
</evidence>
<dbReference type="Proteomes" id="UP000268535">
    <property type="component" value="Unassembled WGS sequence"/>
</dbReference>
<evidence type="ECO:0000256" key="1">
    <source>
        <dbReference type="SAM" id="MobiDB-lite"/>
    </source>
</evidence>
<evidence type="ECO:0000313" key="2">
    <source>
        <dbReference type="EMBL" id="RKO95677.1"/>
    </source>
</evidence>
<feature type="compositionally biased region" description="Basic and acidic residues" evidence="1">
    <location>
        <begin position="89"/>
        <end position="101"/>
    </location>
</feature>
<accession>A0A4V1IT35</accession>
<name>A0A4V1IT35_9FUNG</name>
<sequence>LPLYASDQPAAGITADAFWKQQRAASERALAAVAATASSARVRRSADALKSGKDLLASDDEHDDDLTSDAETAVGAHDDDDDIEEEDDSQFRPVEDRHDMPDSGAPSGLDFGSDQSDNEDDDAFDLAKAQRHADASSNFAARARDRVDYARLIYESDGETIVPEETMTTPLSSGEIFERVVQRAAKFTDQDTSRPIASGPPASPLLPLFLYLISIVDQRCCPTDPSYRRIVVAVVTILVLPAFRSASPSSTRGIMASKPIVEKGITVLSSVLALWTYRTGSYLPSLIAAGVSIMYFVVAPKMGWIASDTAVKRELVCPLNKTTWSYFPLIKVTTLSPNTA</sequence>
<protein>
    <submittedName>
        <fullName evidence="2">Uncharacterized protein</fullName>
    </submittedName>
</protein>
<gene>
    <name evidence="2" type="ORF">CAUPRSCDRAFT_12622</name>
</gene>
<reference evidence="3" key="1">
    <citation type="journal article" date="2018" name="Nat. Microbiol.">
        <title>Leveraging single-cell genomics to expand the fungal tree of life.</title>
        <authorList>
            <person name="Ahrendt S.R."/>
            <person name="Quandt C.A."/>
            <person name="Ciobanu D."/>
            <person name="Clum A."/>
            <person name="Salamov A."/>
            <person name="Andreopoulos B."/>
            <person name="Cheng J.F."/>
            <person name="Woyke T."/>
            <person name="Pelin A."/>
            <person name="Henrissat B."/>
            <person name="Reynolds N.K."/>
            <person name="Benny G.L."/>
            <person name="Smith M.E."/>
            <person name="James T.Y."/>
            <person name="Grigoriev I.V."/>
        </authorList>
    </citation>
    <scope>NUCLEOTIDE SEQUENCE [LARGE SCALE GENOMIC DNA]</scope>
    <source>
        <strain evidence="3">ATCC 52028</strain>
    </source>
</reference>